<keyword evidence="9" id="KW-1185">Reference proteome</keyword>
<dbReference type="Proteomes" id="UP000295023">
    <property type="component" value="Unassembled WGS sequence"/>
</dbReference>
<dbReference type="GO" id="GO:0003677">
    <property type="term" value="F:DNA binding"/>
    <property type="evidence" value="ECO:0007669"/>
    <property type="project" value="UniProtKB-UniRule"/>
</dbReference>
<reference evidence="8 9" key="1">
    <citation type="submission" date="2019-03" db="EMBL/GenBank/DDBJ databases">
        <title>Paracraurococcus aquatilis NE82 genome sequence.</title>
        <authorList>
            <person name="Zhao Y."/>
            <person name="Du Z."/>
        </authorList>
    </citation>
    <scope>NUCLEOTIDE SEQUENCE [LARGE SCALE GENOMIC DNA]</scope>
    <source>
        <strain evidence="8 9">NE82</strain>
    </source>
</reference>
<dbReference type="Gene3D" id="1.10.150.130">
    <property type="match status" value="1"/>
</dbReference>
<evidence type="ECO:0000256" key="4">
    <source>
        <dbReference type="ARBA" id="ARBA00023172"/>
    </source>
</evidence>
<dbReference type="RefSeq" id="WP_132294103.1">
    <property type="nucleotide sequence ID" value="NZ_SKBM01000025.1"/>
</dbReference>
<dbReference type="InterPro" id="IPR011010">
    <property type="entry name" value="DNA_brk_join_enz"/>
</dbReference>
<feature type="domain" description="Tyr recombinase" evidence="6">
    <location>
        <begin position="145"/>
        <end position="336"/>
    </location>
</feature>
<gene>
    <name evidence="8" type="ORF">EXY23_20770</name>
</gene>
<comment type="caution">
    <text evidence="8">The sequence shown here is derived from an EMBL/GenBank/DDBJ whole genome shotgun (WGS) entry which is preliminary data.</text>
</comment>
<evidence type="ECO:0000256" key="3">
    <source>
        <dbReference type="ARBA" id="ARBA00023125"/>
    </source>
</evidence>
<dbReference type="PANTHER" id="PTHR30349:SF64">
    <property type="entry name" value="PROPHAGE INTEGRASE INTD-RELATED"/>
    <property type="match status" value="1"/>
</dbReference>
<evidence type="ECO:0000259" key="6">
    <source>
        <dbReference type="PROSITE" id="PS51898"/>
    </source>
</evidence>
<protein>
    <submittedName>
        <fullName evidence="8">Integrase</fullName>
    </submittedName>
</protein>
<organism evidence="8 9">
    <name type="scientific">Roseicella aquatilis</name>
    <dbReference type="NCBI Taxonomy" id="2527868"/>
    <lineage>
        <taxon>Bacteria</taxon>
        <taxon>Pseudomonadati</taxon>
        <taxon>Pseudomonadota</taxon>
        <taxon>Alphaproteobacteria</taxon>
        <taxon>Acetobacterales</taxon>
        <taxon>Roseomonadaceae</taxon>
        <taxon>Roseicella</taxon>
    </lineage>
</organism>
<evidence type="ECO:0000256" key="1">
    <source>
        <dbReference type="ARBA" id="ARBA00008857"/>
    </source>
</evidence>
<dbReference type="InterPro" id="IPR044068">
    <property type="entry name" value="CB"/>
</dbReference>
<dbReference type="GO" id="GO:0006310">
    <property type="term" value="P:DNA recombination"/>
    <property type="evidence" value="ECO:0007669"/>
    <property type="project" value="UniProtKB-KW"/>
</dbReference>
<evidence type="ECO:0000259" key="7">
    <source>
        <dbReference type="PROSITE" id="PS51900"/>
    </source>
</evidence>
<comment type="similarity">
    <text evidence="1">Belongs to the 'phage' integrase family.</text>
</comment>
<dbReference type="GO" id="GO:0015074">
    <property type="term" value="P:DNA integration"/>
    <property type="evidence" value="ECO:0007669"/>
    <property type="project" value="UniProtKB-KW"/>
</dbReference>
<evidence type="ECO:0000313" key="8">
    <source>
        <dbReference type="EMBL" id="TCZ55766.1"/>
    </source>
</evidence>
<dbReference type="PANTHER" id="PTHR30349">
    <property type="entry name" value="PHAGE INTEGRASE-RELATED"/>
    <property type="match status" value="1"/>
</dbReference>
<dbReference type="PROSITE" id="PS51900">
    <property type="entry name" value="CB"/>
    <property type="match status" value="1"/>
</dbReference>
<evidence type="ECO:0000256" key="5">
    <source>
        <dbReference type="PROSITE-ProRule" id="PRU01248"/>
    </source>
</evidence>
<evidence type="ECO:0000313" key="9">
    <source>
        <dbReference type="Proteomes" id="UP000295023"/>
    </source>
</evidence>
<dbReference type="OrthoDB" id="7830133at2"/>
<name>A0A4R4D7P8_9PROT</name>
<dbReference type="InterPro" id="IPR002104">
    <property type="entry name" value="Integrase_catalytic"/>
</dbReference>
<keyword evidence="4" id="KW-0233">DNA recombination</keyword>
<dbReference type="Pfam" id="PF00589">
    <property type="entry name" value="Phage_integrase"/>
    <property type="match status" value="1"/>
</dbReference>
<dbReference type="AlphaFoldDB" id="A0A4R4D7P8"/>
<keyword evidence="3 5" id="KW-0238">DNA-binding</keyword>
<keyword evidence="2" id="KW-0229">DNA integration</keyword>
<feature type="domain" description="Core-binding (CB)" evidence="7">
    <location>
        <begin position="27"/>
        <end position="122"/>
    </location>
</feature>
<dbReference type="PROSITE" id="PS51898">
    <property type="entry name" value="TYR_RECOMBINASE"/>
    <property type="match status" value="1"/>
</dbReference>
<sequence>MNELITPTGHLPSLPYGKLVVPLLVAQEGERAAKRYVEFFAANIRNRNTRRAYARAAADFLGWCERRALTLPAIEPVHVAAYVEQLLQTGLPREPGAPPVPLSPPSVKQQLAAIRMLFDWFVVGQIVPHNPASSVRGPKHVVARGKTPVLPREDAKALIDAIETDTLIGVRDRALIGTLLYTFARIEAALQLNVGDYFSLGKRGRVRLHEKGGKVHEMPVHHALEELLDAYLAAAGIEQEKKGPLFRTAPGRTRDRLTANRLQAREAYGMIRRRALAAGIDTNIGCHSWRAIGITNYLENGGTLEHAQQMAAHSSPRTTKLYDRTKDEVTLTEVERIRL</sequence>
<dbReference type="InterPro" id="IPR013762">
    <property type="entry name" value="Integrase-like_cat_sf"/>
</dbReference>
<evidence type="ECO:0000256" key="2">
    <source>
        <dbReference type="ARBA" id="ARBA00022908"/>
    </source>
</evidence>
<dbReference type="InterPro" id="IPR050090">
    <property type="entry name" value="Tyrosine_recombinase_XerCD"/>
</dbReference>
<dbReference type="SUPFAM" id="SSF56349">
    <property type="entry name" value="DNA breaking-rejoining enzymes"/>
    <property type="match status" value="1"/>
</dbReference>
<dbReference type="Gene3D" id="1.10.443.10">
    <property type="entry name" value="Intergrase catalytic core"/>
    <property type="match status" value="1"/>
</dbReference>
<dbReference type="EMBL" id="SKBM01000025">
    <property type="protein sequence ID" value="TCZ55766.1"/>
    <property type="molecule type" value="Genomic_DNA"/>
</dbReference>
<accession>A0A4R4D7P8</accession>
<dbReference type="InterPro" id="IPR010998">
    <property type="entry name" value="Integrase_recombinase_N"/>
</dbReference>
<proteinExistence type="inferred from homology"/>